<name>A0A369JN43_HYPMA</name>
<dbReference type="InParanoid" id="A0A369JN43"/>
<evidence type="ECO:0000256" key="5">
    <source>
        <dbReference type="ARBA" id="ARBA00022898"/>
    </source>
</evidence>
<proteinExistence type="inferred from homology"/>
<evidence type="ECO:0000256" key="3">
    <source>
        <dbReference type="ARBA" id="ARBA00022576"/>
    </source>
</evidence>
<dbReference type="GO" id="GO:0030170">
    <property type="term" value="F:pyridoxal phosphate binding"/>
    <property type="evidence" value="ECO:0007669"/>
    <property type="project" value="InterPro"/>
</dbReference>
<dbReference type="GO" id="GO:0008483">
    <property type="term" value="F:transaminase activity"/>
    <property type="evidence" value="ECO:0007669"/>
    <property type="project" value="UniProtKB-KW"/>
</dbReference>
<dbReference type="AlphaFoldDB" id="A0A369JN43"/>
<keyword evidence="5" id="KW-0663">Pyridoxal phosphate</keyword>
<evidence type="ECO:0000313" key="7">
    <source>
        <dbReference type="EMBL" id="RDB22762.1"/>
    </source>
</evidence>
<keyword evidence="3 7" id="KW-0032">Aminotransferase</keyword>
<evidence type="ECO:0000313" key="8">
    <source>
        <dbReference type="Proteomes" id="UP000076154"/>
    </source>
</evidence>
<evidence type="ECO:0000256" key="4">
    <source>
        <dbReference type="ARBA" id="ARBA00022679"/>
    </source>
</evidence>
<comment type="cofactor">
    <cofactor evidence="1">
        <name>pyridoxal 5'-phosphate</name>
        <dbReference type="ChEBI" id="CHEBI:597326"/>
    </cofactor>
</comment>
<dbReference type="InterPro" id="IPR015421">
    <property type="entry name" value="PyrdxlP-dep_Trfase_major"/>
</dbReference>
<dbReference type="SUPFAM" id="SSF53383">
    <property type="entry name" value="PLP-dependent transferases"/>
    <property type="match status" value="1"/>
</dbReference>
<dbReference type="InterPro" id="IPR015424">
    <property type="entry name" value="PyrdxlP-dep_Trfase"/>
</dbReference>
<dbReference type="InterPro" id="IPR050859">
    <property type="entry name" value="Class-I_PLP-dep_aminotransf"/>
</dbReference>
<dbReference type="CDD" id="cd00609">
    <property type="entry name" value="AAT_like"/>
    <property type="match status" value="1"/>
</dbReference>
<dbReference type="Gene3D" id="3.40.640.10">
    <property type="entry name" value="Type I PLP-dependent aspartate aminotransferase-like (Major domain)"/>
    <property type="match status" value="1"/>
</dbReference>
<dbReference type="OrthoDB" id="691673at2759"/>
<dbReference type="EMBL" id="LUEZ02000049">
    <property type="protein sequence ID" value="RDB22762.1"/>
    <property type="molecule type" value="Genomic_DNA"/>
</dbReference>
<feature type="domain" description="Aminotransferase class I/classII large" evidence="6">
    <location>
        <begin position="115"/>
        <end position="431"/>
    </location>
</feature>
<dbReference type="PANTHER" id="PTHR42790:SF1">
    <property type="entry name" value="AROMATIC AMINO ACID AMINOTRANSFERASE, HYPOTHETICAL (EUROFUNG)"/>
    <property type="match status" value="1"/>
</dbReference>
<dbReference type="Pfam" id="PF00155">
    <property type="entry name" value="Aminotran_1_2"/>
    <property type="match status" value="1"/>
</dbReference>
<accession>A0A369JN43</accession>
<dbReference type="Proteomes" id="UP000076154">
    <property type="component" value="Unassembled WGS sequence"/>
</dbReference>
<keyword evidence="4" id="KW-0808">Transferase</keyword>
<comment type="similarity">
    <text evidence="2">Belongs to the class-I pyridoxal-phosphate-dependent aminotransferase family.</text>
</comment>
<reference evidence="7" key="1">
    <citation type="submission" date="2018-04" db="EMBL/GenBank/DDBJ databases">
        <title>Whole genome sequencing of Hypsizygus marmoreus.</title>
        <authorList>
            <person name="Choi I.-G."/>
            <person name="Min B."/>
            <person name="Kim J.-G."/>
            <person name="Kim S."/>
            <person name="Oh Y.-L."/>
            <person name="Kong W.-S."/>
            <person name="Park H."/>
            <person name="Jeong J."/>
            <person name="Song E.-S."/>
        </authorList>
    </citation>
    <scope>NUCLEOTIDE SEQUENCE [LARGE SCALE GENOMIC DNA]</scope>
    <source>
        <strain evidence="7">51987-8</strain>
    </source>
</reference>
<dbReference type="GO" id="GO:1901605">
    <property type="term" value="P:alpha-amino acid metabolic process"/>
    <property type="evidence" value="ECO:0007669"/>
    <property type="project" value="TreeGrafter"/>
</dbReference>
<dbReference type="FunCoup" id="A0A369JN43">
    <property type="interactions" value="139"/>
</dbReference>
<comment type="caution">
    <text evidence="7">The sequence shown here is derived from an EMBL/GenBank/DDBJ whole genome shotgun (WGS) entry which is preliminary data.</text>
</comment>
<evidence type="ECO:0000259" key="6">
    <source>
        <dbReference type="Pfam" id="PF00155"/>
    </source>
</evidence>
<organism evidence="7 8">
    <name type="scientific">Hypsizygus marmoreus</name>
    <name type="common">White beech mushroom</name>
    <name type="synonym">Agaricus marmoreus</name>
    <dbReference type="NCBI Taxonomy" id="39966"/>
    <lineage>
        <taxon>Eukaryota</taxon>
        <taxon>Fungi</taxon>
        <taxon>Dikarya</taxon>
        <taxon>Basidiomycota</taxon>
        <taxon>Agaricomycotina</taxon>
        <taxon>Agaricomycetes</taxon>
        <taxon>Agaricomycetidae</taxon>
        <taxon>Agaricales</taxon>
        <taxon>Tricholomatineae</taxon>
        <taxon>Lyophyllaceae</taxon>
        <taxon>Hypsizygus</taxon>
    </lineage>
</organism>
<dbReference type="InterPro" id="IPR004839">
    <property type="entry name" value="Aminotransferase_I/II_large"/>
</dbReference>
<gene>
    <name evidence="7" type="ORF">Hypma_010235</name>
</gene>
<keyword evidence="8" id="KW-1185">Reference proteome</keyword>
<dbReference type="STRING" id="39966.A0A369JN43"/>
<protein>
    <submittedName>
        <fullName evidence="7">Aromatic amino acid aminotransferase C56E4.03</fullName>
    </submittedName>
</protein>
<dbReference type="PANTHER" id="PTHR42790">
    <property type="entry name" value="AMINOTRANSFERASE"/>
    <property type="match status" value="1"/>
</dbReference>
<sequence length="542" mass="60917">MPQEKLSDAIDLSHHLSHVSQARITSPLKGLQKYFGKPGIISLAGGLPHPDYFPFSSIGGDALASDAFPLELSKESSTLSWFWSIFSGSKGKDTPLHIPKYASRNDDLCLARTLQYSMASGIPQLQKIAKEFTDKVYKPAYANYTTMMHVGNTDGWGKAVLTLCNPGEGVLTAEWTYPSAVSMMLPYGIKAVPVPLDGHGIRSDDLRVILSQWNESARGMPRPHVMYTVPVGQNPTGITTHAARKKEIYDICVEFDIIIVEDDPYYFLQQDPYLSPADRTTQVPPSSDDEEWISQLAPSYLRFDYQGRVVRLDTFSKTVAPGCRLGWFTCNPVFAERLERQSETTSQAPCGFGQTLVASLMLNWRCEGYIRWLKALRVQYQQRRDFFIDRLHAQFHLELSQATVGVWEGCPVYHASFRRGCHEQAGVVTEKCSVDNNTVTVFSFTPPTAGMYIWLKFHFENHPSYNVLDPQSLEMKFWIALAEAGVLFGPGSMFAADKTANERRDDVGHFRISFSNAEYSDMKKAVSIFASVLKSFYEDVSY</sequence>
<evidence type="ECO:0000256" key="1">
    <source>
        <dbReference type="ARBA" id="ARBA00001933"/>
    </source>
</evidence>
<evidence type="ECO:0000256" key="2">
    <source>
        <dbReference type="ARBA" id="ARBA00007441"/>
    </source>
</evidence>